<sequence>MTGRSDWSGRQRGRGLSSEAFRCRRQRRIPVIAEITAALASRAAPLRKNVRRSDHVRDHHRDQSHVGAVEVSVENSEGNEKLEGSQQRDEEAAETLHRYR</sequence>
<feature type="compositionally biased region" description="Basic and acidic residues" evidence="1">
    <location>
        <begin position="51"/>
        <end position="64"/>
    </location>
</feature>
<protein>
    <submittedName>
        <fullName evidence="2">Uncharacterized protein</fullName>
    </submittedName>
</protein>
<keyword evidence="3" id="KW-1185">Reference proteome</keyword>
<feature type="compositionally biased region" description="Basic and acidic residues" evidence="1">
    <location>
        <begin position="78"/>
        <end position="100"/>
    </location>
</feature>
<reference evidence="2 3" key="1">
    <citation type="submission" date="2020-03" db="EMBL/GenBank/DDBJ databases">
        <title>Dissostichus mawsoni Genome sequencing and assembly.</title>
        <authorList>
            <person name="Park H."/>
        </authorList>
    </citation>
    <scope>NUCLEOTIDE SEQUENCE [LARGE SCALE GENOMIC DNA]</scope>
    <source>
        <strain evidence="2">DM0001</strain>
        <tissue evidence="2">Muscle</tissue>
    </source>
</reference>
<organism evidence="2 3">
    <name type="scientific">Dissostichus mawsoni</name>
    <name type="common">Antarctic cod</name>
    <dbReference type="NCBI Taxonomy" id="36200"/>
    <lineage>
        <taxon>Eukaryota</taxon>
        <taxon>Metazoa</taxon>
        <taxon>Chordata</taxon>
        <taxon>Craniata</taxon>
        <taxon>Vertebrata</taxon>
        <taxon>Euteleostomi</taxon>
        <taxon>Actinopterygii</taxon>
        <taxon>Neopterygii</taxon>
        <taxon>Teleostei</taxon>
        <taxon>Neoteleostei</taxon>
        <taxon>Acanthomorphata</taxon>
        <taxon>Eupercaria</taxon>
        <taxon>Perciformes</taxon>
        <taxon>Notothenioidei</taxon>
        <taxon>Nototheniidae</taxon>
        <taxon>Dissostichus</taxon>
    </lineage>
</organism>
<dbReference type="Proteomes" id="UP000518266">
    <property type="component" value="Unassembled WGS sequence"/>
</dbReference>
<feature type="compositionally biased region" description="Low complexity" evidence="1">
    <location>
        <begin position="65"/>
        <end position="76"/>
    </location>
</feature>
<dbReference type="AlphaFoldDB" id="A0A7J5YWA3"/>
<evidence type="ECO:0000256" key="1">
    <source>
        <dbReference type="SAM" id="MobiDB-lite"/>
    </source>
</evidence>
<name>A0A7J5YWA3_DISMA</name>
<comment type="caution">
    <text evidence="2">The sequence shown here is derived from an EMBL/GenBank/DDBJ whole genome shotgun (WGS) entry which is preliminary data.</text>
</comment>
<accession>A0A7J5YWA3</accession>
<dbReference type="OrthoDB" id="410267at2759"/>
<proteinExistence type="predicted"/>
<gene>
    <name evidence="2" type="ORF">F7725_013697</name>
</gene>
<evidence type="ECO:0000313" key="3">
    <source>
        <dbReference type="Proteomes" id="UP000518266"/>
    </source>
</evidence>
<feature type="region of interest" description="Disordered" evidence="1">
    <location>
        <begin position="49"/>
        <end position="100"/>
    </location>
</feature>
<evidence type="ECO:0000313" key="2">
    <source>
        <dbReference type="EMBL" id="KAF3853009.1"/>
    </source>
</evidence>
<dbReference type="EMBL" id="JAAKFY010000008">
    <property type="protein sequence ID" value="KAF3853009.1"/>
    <property type="molecule type" value="Genomic_DNA"/>
</dbReference>